<dbReference type="PANTHER" id="PTHR34582">
    <property type="entry name" value="UPF0702 TRANSMEMBRANE PROTEIN YCAP"/>
    <property type="match status" value="1"/>
</dbReference>
<comment type="caution">
    <text evidence="9">The sequence shown here is derived from an EMBL/GenBank/DDBJ whole genome shotgun (WGS) entry which is preliminary data.</text>
</comment>
<dbReference type="GO" id="GO:0005886">
    <property type="term" value="C:plasma membrane"/>
    <property type="evidence" value="ECO:0007669"/>
    <property type="project" value="UniProtKB-SubCell"/>
</dbReference>
<comment type="similarity">
    <text evidence="2">Belongs to the UPF0702 family.</text>
</comment>
<dbReference type="Gene3D" id="3.30.240.20">
    <property type="entry name" value="bsu07140 like domains"/>
    <property type="match status" value="2"/>
</dbReference>
<reference evidence="9" key="2">
    <citation type="submission" date="2020-09" db="EMBL/GenBank/DDBJ databases">
        <authorList>
            <person name="Sun Q."/>
            <person name="Zhou Y."/>
        </authorList>
    </citation>
    <scope>NUCLEOTIDE SEQUENCE</scope>
    <source>
        <strain evidence="9">CGMCC 1.15454</strain>
    </source>
</reference>
<evidence type="ECO:0000256" key="5">
    <source>
        <dbReference type="ARBA" id="ARBA00022989"/>
    </source>
</evidence>
<evidence type="ECO:0000256" key="1">
    <source>
        <dbReference type="ARBA" id="ARBA00004651"/>
    </source>
</evidence>
<keyword evidence="4 7" id="KW-0812">Transmembrane</keyword>
<dbReference type="Pfam" id="PF04239">
    <property type="entry name" value="DUF421"/>
    <property type="match status" value="1"/>
</dbReference>
<name>A0A9W5X4A5_9BACI</name>
<dbReference type="AlphaFoldDB" id="A0A9W5X4A5"/>
<evidence type="ECO:0000256" key="3">
    <source>
        <dbReference type="ARBA" id="ARBA00022475"/>
    </source>
</evidence>
<organism evidence="9 10">
    <name type="scientific">Lentibacillus populi</name>
    <dbReference type="NCBI Taxonomy" id="1827502"/>
    <lineage>
        <taxon>Bacteria</taxon>
        <taxon>Bacillati</taxon>
        <taxon>Bacillota</taxon>
        <taxon>Bacilli</taxon>
        <taxon>Bacillales</taxon>
        <taxon>Bacillaceae</taxon>
        <taxon>Lentibacillus</taxon>
    </lineage>
</organism>
<evidence type="ECO:0000256" key="7">
    <source>
        <dbReference type="SAM" id="Phobius"/>
    </source>
</evidence>
<evidence type="ECO:0000256" key="4">
    <source>
        <dbReference type="ARBA" id="ARBA00022692"/>
    </source>
</evidence>
<reference evidence="9" key="1">
    <citation type="journal article" date="2014" name="Int. J. Syst. Evol. Microbiol.">
        <title>Complete genome sequence of Corynebacterium casei LMG S-19264T (=DSM 44701T), isolated from a smear-ripened cheese.</title>
        <authorList>
            <consortium name="US DOE Joint Genome Institute (JGI-PGF)"/>
            <person name="Walter F."/>
            <person name="Albersmeier A."/>
            <person name="Kalinowski J."/>
            <person name="Ruckert C."/>
        </authorList>
    </citation>
    <scope>NUCLEOTIDE SEQUENCE</scope>
    <source>
        <strain evidence="9">CGMCC 1.15454</strain>
    </source>
</reference>
<keyword evidence="3" id="KW-1003">Cell membrane</keyword>
<dbReference type="InterPro" id="IPR023090">
    <property type="entry name" value="UPF0702_alpha/beta_dom_sf"/>
</dbReference>
<dbReference type="InterPro" id="IPR007353">
    <property type="entry name" value="DUF421"/>
</dbReference>
<evidence type="ECO:0000313" key="10">
    <source>
        <dbReference type="Proteomes" id="UP000621492"/>
    </source>
</evidence>
<comment type="subcellular location">
    <subcellularLocation>
        <location evidence="1">Cell membrane</location>
        <topology evidence="1">Multi-pass membrane protein</topology>
    </subcellularLocation>
</comment>
<sequence length="226" mass="25100">MFLFIGKAIILYIIAIGVIRLMGKSAFAQLTAHDLTGIFFVITLAMGPLVTEKFSYAIVGVMVIGVLHIVLSKLTLINALNKIFIGQPTLIIKHGKLIKENLKRTHFTLAGVLSSLREKGYPDLTLVEFAIIETSGEISIIPKRETAPVTPGQLGMKTDYQGIPIAVIVEGKIQYRNLKYLNKDEQWLKKELQLAGYPDQETIFYAAVRDKDHHLVTIDLGMGSSY</sequence>
<dbReference type="EMBL" id="BMJD01000004">
    <property type="protein sequence ID" value="GGB34000.1"/>
    <property type="molecule type" value="Genomic_DNA"/>
</dbReference>
<keyword evidence="5 7" id="KW-1133">Transmembrane helix</keyword>
<feature type="domain" description="YetF C-terminal" evidence="8">
    <location>
        <begin position="78"/>
        <end position="208"/>
    </location>
</feature>
<dbReference type="Proteomes" id="UP000621492">
    <property type="component" value="Unassembled WGS sequence"/>
</dbReference>
<evidence type="ECO:0000256" key="6">
    <source>
        <dbReference type="ARBA" id="ARBA00023136"/>
    </source>
</evidence>
<keyword evidence="10" id="KW-1185">Reference proteome</keyword>
<evidence type="ECO:0000256" key="2">
    <source>
        <dbReference type="ARBA" id="ARBA00006448"/>
    </source>
</evidence>
<dbReference type="RefSeq" id="WP_088050527.1">
    <property type="nucleotide sequence ID" value="NZ_BMJD01000004.1"/>
</dbReference>
<evidence type="ECO:0000259" key="8">
    <source>
        <dbReference type="Pfam" id="PF04239"/>
    </source>
</evidence>
<dbReference type="PANTHER" id="PTHR34582:SF5">
    <property type="entry name" value="UPF0702 TRANSMEMBRANE PROTEIN YETF"/>
    <property type="match status" value="1"/>
</dbReference>
<evidence type="ECO:0000313" key="9">
    <source>
        <dbReference type="EMBL" id="GGB34000.1"/>
    </source>
</evidence>
<gene>
    <name evidence="9" type="ORF">GCM10011409_09300</name>
</gene>
<proteinExistence type="inferred from homology"/>
<protein>
    <submittedName>
        <fullName evidence="9">DUF421 domain-containing protein</fullName>
    </submittedName>
</protein>
<keyword evidence="6 7" id="KW-0472">Membrane</keyword>
<feature type="transmembrane region" description="Helical" evidence="7">
    <location>
        <begin position="6"/>
        <end position="23"/>
    </location>
</feature>
<feature type="transmembrane region" description="Helical" evidence="7">
    <location>
        <begin position="56"/>
        <end position="76"/>
    </location>
</feature>
<feature type="transmembrane region" description="Helical" evidence="7">
    <location>
        <begin position="30"/>
        <end position="50"/>
    </location>
</feature>
<accession>A0A9W5X4A5</accession>